<proteinExistence type="predicted"/>
<sequence length="733" mass="82930">MPPCRCNYCLKAIATEAGIKRHIAQSPACRNQWTKLLEQIKFTVSNDKDGQHPEQVDDGALGNPYGWTNKSNAMDGPDNALDVPDGHLVHPSHIDIDLGPPELCEPPSKRVRVEDDNGDSPPWPASGRFTEQYPGVAATVLGRKKTVFESLEAAELEKGENEWAPFRDEDEWELAGFLMRNLGQMKINEMLKLSLMWKSGLSFDNVHSFLKQVDSLYTRLAWICETIDVKGDVEGEDGALKQEMVELWRQDPVECVEELIGNPALRNSMAYIPECAYADAKGNNRIYDELWMGDWWWETQGKLPEGSVVAPVILSSDKTALSVFSGNKKAWPIYLTIGNISKDVRRRVSMHATILISYLPVSKLECFHKKTRSVAGYRLFHYAMSLLLHPLADAGRRGKAMVCADRFVHRVHPILAAYVADFPEKCLVACNKESRCPCCLVESQDHGELKECACRSMVDTLKTLRRRRRNKQSKKFDKEGLRSVFKPFWKDLPFTDIFACITPDILHQLHKGIFHDHLVQWCLAVLGEKEMDKGISTVSQWTGTEHREMERVFVGLLSGAAKENVLVMARSLLEFIYYAQFQQHTDKTLAAMQDSLSLFHAHKGVLVELGIRDHFNVPKIHSLVHYVSSIRALGSADGYNTEYPERLHIDYAKDAYRVSNKRDYVEQMALWLQRQEAIHHKTAYHTWRQHKKSTSMDAIHRTLGGGIDGSESGSEVGERLGEGAGDDMVHLAS</sequence>
<gene>
    <name evidence="2" type="ORF">SCLCIDRAFT_32796</name>
</gene>
<reference evidence="3" key="2">
    <citation type="submission" date="2015-01" db="EMBL/GenBank/DDBJ databases">
        <title>Evolutionary Origins and Diversification of the Mycorrhizal Mutualists.</title>
        <authorList>
            <consortium name="DOE Joint Genome Institute"/>
            <consortium name="Mycorrhizal Genomics Consortium"/>
            <person name="Kohler A."/>
            <person name="Kuo A."/>
            <person name="Nagy L.G."/>
            <person name="Floudas D."/>
            <person name="Copeland A."/>
            <person name="Barry K.W."/>
            <person name="Cichocki N."/>
            <person name="Veneault-Fourrey C."/>
            <person name="LaButti K."/>
            <person name="Lindquist E.A."/>
            <person name="Lipzen A."/>
            <person name="Lundell T."/>
            <person name="Morin E."/>
            <person name="Murat C."/>
            <person name="Riley R."/>
            <person name="Ohm R."/>
            <person name="Sun H."/>
            <person name="Tunlid A."/>
            <person name="Henrissat B."/>
            <person name="Grigoriev I.V."/>
            <person name="Hibbett D.S."/>
            <person name="Martin F."/>
        </authorList>
    </citation>
    <scope>NUCLEOTIDE SEQUENCE [LARGE SCALE GENOMIC DNA]</scope>
    <source>
        <strain evidence="3">Foug A</strain>
    </source>
</reference>
<dbReference type="InterPro" id="IPR041078">
    <property type="entry name" value="Plavaka"/>
</dbReference>
<dbReference type="Pfam" id="PF18759">
    <property type="entry name" value="Plavaka"/>
    <property type="match status" value="1"/>
</dbReference>
<dbReference type="InParanoid" id="A0A0C3D750"/>
<name>A0A0C3D750_9AGAM</name>
<dbReference type="OrthoDB" id="2418900at2759"/>
<dbReference type="Proteomes" id="UP000053989">
    <property type="component" value="Unassembled WGS sequence"/>
</dbReference>
<dbReference type="AlphaFoldDB" id="A0A0C3D750"/>
<keyword evidence="3" id="KW-1185">Reference proteome</keyword>
<protein>
    <recommendedName>
        <fullName evidence="4">C2H2-type domain-containing protein</fullName>
    </recommendedName>
</protein>
<dbReference type="HOGENOM" id="CLU_006344_4_0_1"/>
<organism evidence="2 3">
    <name type="scientific">Scleroderma citrinum Foug A</name>
    <dbReference type="NCBI Taxonomy" id="1036808"/>
    <lineage>
        <taxon>Eukaryota</taxon>
        <taxon>Fungi</taxon>
        <taxon>Dikarya</taxon>
        <taxon>Basidiomycota</taxon>
        <taxon>Agaricomycotina</taxon>
        <taxon>Agaricomycetes</taxon>
        <taxon>Agaricomycetidae</taxon>
        <taxon>Boletales</taxon>
        <taxon>Sclerodermatineae</taxon>
        <taxon>Sclerodermataceae</taxon>
        <taxon>Scleroderma</taxon>
    </lineage>
</organism>
<evidence type="ECO:0008006" key="4">
    <source>
        <dbReference type="Google" id="ProtNLM"/>
    </source>
</evidence>
<dbReference type="EMBL" id="KN822218">
    <property type="protein sequence ID" value="KIM52224.1"/>
    <property type="molecule type" value="Genomic_DNA"/>
</dbReference>
<evidence type="ECO:0000313" key="3">
    <source>
        <dbReference type="Proteomes" id="UP000053989"/>
    </source>
</evidence>
<accession>A0A0C3D750</accession>
<evidence type="ECO:0000256" key="1">
    <source>
        <dbReference type="SAM" id="MobiDB-lite"/>
    </source>
</evidence>
<feature type="region of interest" description="Disordered" evidence="1">
    <location>
        <begin position="704"/>
        <end position="733"/>
    </location>
</feature>
<evidence type="ECO:0000313" key="2">
    <source>
        <dbReference type="EMBL" id="KIM52224.1"/>
    </source>
</evidence>
<feature type="region of interest" description="Disordered" evidence="1">
    <location>
        <begin position="110"/>
        <end position="129"/>
    </location>
</feature>
<reference evidence="2 3" key="1">
    <citation type="submission" date="2014-04" db="EMBL/GenBank/DDBJ databases">
        <authorList>
            <consortium name="DOE Joint Genome Institute"/>
            <person name="Kuo A."/>
            <person name="Kohler A."/>
            <person name="Nagy L.G."/>
            <person name="Floudas D."/>
            <person name="Copeland A."/>
            <person name="Barry K.W."/>
            <person name="Cichocki N."/>
            <person name="Veneault-Fourrey C."/>
            <person name="LaButti K."/>
            <person name="Lindquist E.A."/>
            <person name="Lipzen A."/>
            <person name="Lundell T."/>
            <person name="Morin E."/>
            <person name="Murat C."/>
            <person name="Sun H."/>
            <person name="Tunlid A."/>
            <person name="Henrissat B."/>
            <person name="Grigoriev I.V."/>
            <person name="Hibbett D.S."/>
            <person name="Martin F."/>
            <person name="Nordberg H.P."/>
            <person name="Cantor M.N."/>
            <person name="Hua S.X."/>
        </authorList>
    </citation>
    <scope>NUCLEOTIDE SEQUENCE [LARGE SCALE GENOMIC DNA]</scope>
    <source>
        <strain evidence="2 3">Foug A</strain>
    </source>
</reference>